<dbReference type="Proteomes" id="UP001175271">
    <property type="component" value="Unassembled WGS sequence"/>
</dbReference>
<accession>A0AA39LUC1</accession>
<reference evidence="16" key="1">
    <citation type="submission" date="2023-06" db="EMBL/GenBank/DDBJ databases">
        <title>Genomic analysis of the entomopathogenic nematode Steinernema hermaphroditum.</title>
        <authorList>
            <person name="Schwarz E.M."/>
            <person name="Heppert J.K."/>
            <person name="Baniya A."/>
            <person name="Schwartz H.T."/>
            <person name="Tan C.-H."/>
            <person name="Antoshechkin I."/>
            <person name="Sternberg P.W."/>
            <person name="Goodrich-Blair H."/>
            <person name="Dillman A.R."/>
        </authorList>
    </citation>
    <scope>NUCLEOTIDE SEQUENCE</scope>
    <source>
        <strain evidence="16">PS9179</strain>
        <tissue evidence="16">Whole animal</tissue>
    </source>
</reference>
<sequence length="1176" mass="133583">MRIQRIEIEGFKSYANRVVINDFDKEFNAITGLNGSGKSNILDAICFVLGISNLSHVRATNLNDLVYKQGQTGVNRAAVTITFEVNKNSPLFCQGQSRIVIRRQVTINGVSSYLINGKSATIGRIADLFRSVGLNINNPHFLIMQGRVTKVLNMKPPEILGMIEEAAGTRLYDDKVAKTLGTIEQKNKKMEEITGIIRDDLEPKMCRLNQDKENFAEYQKLVSQMSIAEQNVHLAEYVMSKKQCEHFEQLGNQKGSEVALFESQIEKNSDEIEKVARKHQDLERDRAQTNDGELRILQDRVEETSKFYAALKSECDEKKTEIRSKEMTVNRLEESVASDVRNVRDMKAKLSQKEADFGGAEACGREAEKAVEKARNKLTALAKGMTTNEHGEAATVDGQLINAKSALSDAKTKIQINDRKLKDLRSRFSQKQKELKNMASIEQQQATDMDRLNRKVEVAKEKLLAIDYVEGSLGQLIDTETALRRQCQDMDRSARNRYLDVRSFYQPPPGFDERNMKGTLASLVDLKDVKYAKALEVVARGQWGDLVVTDDISAKTLLQRKGSLFNRTRLQPLNKLRPYLAHPEVVAEAKSRYGANNVFLAKELLEYSDPEVEPAVNYYFGNTIVCTSMDIAQGVTFGLKMRSVTLDGEDYRPSGVLSGGSLKGSNWILADIDRAKKVQIRSRELTHEMAIIQAQVKEGRKKEIKYTAAKREYDQLCGELEQLKEKMAVGSVGMVKEEILKLEAEIAASEITISDAREEQSTLTTKIKELEEYKKNEKVYREKERKEAEKELKQEEDRLRNLKGDYEKSRETLDALRADIDSMESDLVNSRLEIEQHRQELAKDQKELDRLVDSLAEAKKSSSDSKKDRDESRARVRSMEAELRSHLDEMNKLTKANCDLTAKQKEAVEERSRCVKSYEHYLNKIDQVERKYPWILERRDSLPEDVDYDQAKNEFKRRKERLEELSRIVNPKVMAQLDVVGERHNELLRKLDTLNNEKKNLLTTIGTLNVKKDTEILKAHRQIDKDFGNIFGSLLPGAMATLVPPKDAKNAMSGLEVKVGFNEKWKEGLQELSGGQRSLVALSLILAMLKFNPAPLYILDEVDAALDISHTRNIGRMISSHFKESQFIVVSLKDNLFNYANVLFRTRFVDGSSTVTRTENRREKEDVGAKAASNAR</sequence>
<organism evidence="16 17">
    <name type="scientific">Steinernema hermaphroditum</name>
    <dbReference type="NCBI Taxonomy" id="289476"/>
    <lineage>
        <taxon>Eukaryota</taxon>
        <taxon>Metazoa</taxon>
        <taxon>Ecdysozoa</taxon>
        <taxon>Nematoda</taxon>
        <taxon>Chromadorea</taxon>
        <taxon>Rhabditida</taxon>
        <taxon>Tylenchina</taxon>
        <taxon>Panagrolaimomorpha</taxon>
        <taxon>Strongyloidoidea</taxon>
        <taxon>Steinernematidae</taxon>
        <taxon>Steinernema</taxon>
    </lineage>
</organism>
<dbReference type="GO" id="GO:0032991">
    <property type="term" value="C:protein-containing complex"/>
    <property type="evidence" value="ECO:0007669"/>
    <property type="project" value="UniProtKB-ARBA"/>
</dbReference>
<comment type="subcellular location">
    <subcellularLocation>
        <location evidence="1 11">Nucleus</location>
    </subcellularLocation>
</comment>
<dbReference type="Pfam" id="PF06470">
    <property type="entry name" value="SMC_hinge"/>
    <property type="match status" value="1"/>
</dbReference>
<dbReference type="Gene3D" id="1.20.1060.20">
    <property type="match status" value="1"/>
</dbReference>
<dbReference type="CDD" id="cd03273">
    <property type="entry name" value="ABC_SMC2_euk"/>
    <property type="match status" value="1"/>
</dbReference>
<evidence type="ECO:0000256" key="13">
    <source>
        <dbReference type="SAM" id="MobiDB-lite"/>
    </source>
</evidence>
<evidence type="ECO:0000256" key="2">
    <source>
        <dbReference type="ARBA" id="ARBA00005231"/>
    </source>
</evidence>
<feature type="region of interest" description="Disordered" evidence="13">
    <location>
        <begin position="856"/>
        <end position="879"/>
    </location>
</feature>
<comment type="similarity">
    <text evidence="2">Belongs to the SMC family. SMC2 subfamily.</text>
</comment>
<feature type="coiled-coil region" evidence="12">
    <location>
        <begin position="948"/>
        <end position="1004"/>
    </location>
</feature>
<keyword evidence="3" id="KW-0132">Cell division</keyword>
<evidence type="ECO:0000313" key="15">
    <source>
        <dbReference type="EMBL" id="KAK0409910.1"/>
    </source>
</evidence>
<dbReference type="EMBL" id="JAUCMV010000003">
    <property type="protein sequence ID" value="KAK0409922.1"/>
    <property type="molecule type" value="Genomic_DNA"/>
</dbReference>
<dbReference type="GO" id="GO:0005694">
    <property type="term" value="C:chromosome"/>
    <property type="evidence" value="ECO:0007669"/>
    <property type="project" value="InterPro"/>
</dbReference>
<dbReference type="InterPro" id="IPR036277">
    <property type="entry name" value="SMC_hinge_sf"/>
</dbReference>
<evidence type="ECO:0000256" key="12">
    <source>
        <dbReference type="SAM" id="Coils"/>
    </source>
</evidence>
<dbReference type="GO" id="GO:0030261">
    <property type="term" value="P:chromosome condensation"/>
    <property type="evidence" value="ECO:0007669"/>
    <property type="project" value="UniProtKB-KW"/>
</dbReference>
<protein>
    <recommendedName>
        <fullName evidence="11">Structural maintenance of chromosomes protein</fullName>
    </recommendedName>
</protein>
<evidence type="ECO:0000313" key="16">
    <source>
        <dbReference type="EMBL" id="KAK0409922.1"/>
    </source>
</evidence>
<dbReference type="InterPro" id="IPR027120">
    <property type="entry name" value="Smc2_ABC"/>
</dbReference>
<dbReference type="EMBL" id="JAUCMV010000003">
    <property type="protein sequence ID" value="KAK0409910.1"/>
    <property type="molecule type" value="Genomic_DNA"/>
</dbReference>
<evidence type="ECO:0000256" key="8">
    <source>
        <dbReference type="ARBA" id="ARBA00023067"/>
    </source>
</evidence>
<dbReference type="SMART" id="SM00968">
    <property type="entry name" value="SMC_hinge"/>
    <property type="match status" value="1"/>
</dbReference>
<dbReference type="InterPro" id="IPR027417">
    <property type="entry name" value="P-loop_NTPase"/>
</dbReference>
<comment type="caution">
    <text evidence="16">The sequence shown here is derived from an EMBL/GenBank/DDBJ whole genome shotgun (WGS) entry which is preliminary data.</text>
</comment>
<evidence type="ECO:0000256" key="4">
    <source>
        <dbReference type="ARBA" id="ARBA00022741"/>
    </source>
</evidence>
<keyword evidence="5" id="KW-0498">Mitosis</keyword>
<name>A0AA39LUC1_9BILA</name>
<evidence type="ECO:0000256" key="11">
    <source>
        <dbReference type="PIRNR" id="PIRNR005719"/>
    </source>
</evidence>
<evidence type="ECO:0000256" key="7">
    <source>
        <dbReference type="ARBA" id="ARBA00023054"/>
    </source>
</evidence>
<dbReference type="GO" id="GO:0051301">
    <property type="term" value="P:cell division"/>
    <property type="evidence" value="ECO:0007669"/>
    <property type="project" value="UniProtKB-KW"/>
</dbReference>
<dbReference type="InterPro" id="IPR024704">
    <property type="entry name" value="SMC"/>
</dbReference>
<keyword evidence="8" id="KW-0226">DNA condensation</keyword>
<evidence type="ECO:0000256" key="1">
    <source>
        <dbReference type="ARBA" id="ARBA00004123"/>
    </source>
</evidence>
<keyword evidence="9 11" id="KW-0539">Nucleus</keyword>
<evidence type="ECO:0000256" key="6">
    <source>
        <dbReference type="ARBA" id="ARBA00022840"/>
    </source>
</evidence>
<dbReference type="GO" id="GO:0016887">
    <property type="term" value="F:ATP hydrolysis activity"/>
    <property type="evidence" value="ECO:0007669"/>
    <property type="project" value="InterPro"/>
</dbReference>
<keyword evidence="4" id="KW-0547">Nucleotide-binding</keyword>
<evidence type="ECO:0000313" key="17">
    <source>
        <dbReference type="Proteomes" id="UP001175271"/>
    </source>
</evidence>
<dbReference type="PANTHER" id="PTHR43977">
    <property type="entry name" value="STRUCTURAL MAINTENANCE OF CHROMOSOMES PROTEIN 3"/>
    <property type="match status" value="1"/>
</dbReference>
<dbReference type="PIRSF" id="PIRSF005719">
    <property type="entry name" value="SMC"/>
    <property type="match status" value="1"/>
</dbReference>
<dbReference type="SUPFAM" id="SSF75553">
    <property type="entry name" value="Smc hinge domain"/>
    <property type="match status" value="1"/>
</dbReference>
<dbReference type="GO" id="GO:0005634">
    <property type="term" value="C:nucleus"/>
    <property type="evidence" value="ECO:0007669"/>
    <property type="project" value="UniProtKB-SubCell"/>
</dbReference>
<keyword evidence="6" id="KW-0067">ATP-binding</keyword>
<dbReference type="InterPro" id="IPR010935">
    <property type="entry name" value="SMC_hinge"/>
</dbReference>
<feature type="coiled-coil region" evidence="12">
    <location>
        <begin position="265"/>
        <end position="335"/>
    </location>
</feature>
<evidence type="ECO:0000256" key="3">
    <source>
        <dbReference type="ARBA" id="ARBA00022618"/>
    </source>
</evidence>
<keyword evidence="10" id="KW-0131">Cell cycle</keyword>
<dbReference type="Pfam" id="PF02463">
    <property type="entry name" value="SMC_N"/>
    <property type="match status" value="1"/>
</dbReference>
<keyword evidence="17" id="KW-1185">Reference proteome</keyword>
<evidence type="ECO:0000256" key="10">
    <source>
        <dbReference type="ARBA" id="ARBA00023306"/>
    </source>
</evidence>
<feature type="compositionally biased region" description="Basic and acidic residues" evidence="13">
    <location>
        <begin position="1158"/>
        <end position="1168"/>
    </location>
</feature>
<evidence type="ECO:0000256" key="5">
    <source>
        <dbReference type="ARBA" id="ARBA00022776"/>
    </source>
</evidence>
<gene>
    <name evidence="15" type="ORF">QR680_004830</name>
    <name evidence="16" type="ORF">QR680_004837</name>
</gene>
<dbReference type="InterPro" id="IPR003395">
    <property type="entry name" value="RecF/RecN/SMC_N"/>
</dbReference>
<evidence type="ECO:0000256" key="9">
    <source>
        <dbReference type="ARBA" id="ARBA00023242"/>
    </source>
</evidence>
<feature type="region of interest" description="Disordered" evidence="13">
    <location>
        <begin position="1155"/>
        <end position="1176"/>
    </location>
</feature>
<dbReference type="Gene3D" id="3.40.50.300">
    <property type="entry name" value="P-loop containing nucleotide triphosphate hydrolases"/>
    <property type="match status" value="2"/>
</dbReference>
<proteinExistence type="inferred from homology"/>
<keyword evidence="7 12" id="KW-0175">Coiled coil</keyword>
<dbReference type="GO" id="GO:0005524">
    <property type="term" value="F:ATP binding"/>
    <property type="evidence" value="ECO:0007669"/>
    <property type="project" value="UniProtKB-KW"/>
</dbReference>
<feature type="domain" description="SMC hinge" evidence="14">
    <location>
        <begin position="514"/>
        <end position="636"/>
    </location>
</feature>
<dbReference type="AlphaFoldDB" id="A0AA39LUC1"/>
<evidence type="ECO:0000259" key="14">
    <source>
        <dbReference type="SMART" id="SM00968"/>
    </source>
</evidence>
<dbReference type="SUPFAM" id="SSF52540">
    <property type="entry name" value="P-loop containing nucleoside triphosphate hydrolases"/>
    <property type="match status" value="1"/>
</dbReference>
<dbReference type="Gene3D" id="3.30.70.1620">
    <property type="match status" value="1"/>
</dbReference>